<organism evidence="6 7">
    <name type="scientific">Priestia megaterium</name>
    <name type="common">Bacillus megaterium</name>
    <dbReference type="NCBI Taxonomy" id="1404"/>
    <lineage>
        <taxon>Bacteria</taxon>
        <taxon>Bacillati</taxon>
        <taxon>Bacillota</taxon>
        <taxon>Bacilli</taxon>
        <taxon>Bacillales</taxon>
        <taxon>Bacillaceae</taxon>
        <taxon>Priestia</taxon>
    </lineage>
</organism>
<dbReference type="InterPro" id="IPR003593">
    <property type="entry name" value="AAA+_ATPase"/>
</dbReference>
<dbReference type="PROSITE" id="PS50893">
    <property type="entry name" value="ABC_TRANSPORTER_2"/>
    <property type="match status" value="1"/>
</dbReference>
<accession>A0ABD4WWW7</accession>
<proteinExistence type="inferred from homology"/>
<dbReference type="PROSITE" id="PS00211">
    <property type="entry name" value="ABC_TRANSPORTER_1"/>
    <property type="match status" value="1"/>
</dbReference>
<dbReference type="SMART" id="SM00382">
    <property type="entry name" value="AAA"/>
    <property type="match status" value="1"/>
</dbReference>
<dbReference type="InterPro" id="IPR017871">
    <property type="entry name" value="ABC_transporter-like_CS"/>
</dbReference>
<comment type="similarity">
    <text evidence="1">Belongs to the ABC transporter superfamily.</text>
</comment>
<evidence type="ECO:0000256" key="3">
    <source>
        <dbReference type="ARBA" id="ARBA00022741"/>
    </source>
</evidence>
<comment type="caution">
    <text evidence="6">The sequence shown here is derived from an EMBL/GenBank/DDBJ whole genome shotgun (WGS) entry which is preliminary data.</text>
</comment>
<protein>
    <submittedName>
        <fullName evidence="6">ABC transporter ATP-binding protein</fullName>
    </submittedName>
</protein>
<keyword evidence="4 6" id="KW-0067">ATP-binding</keyword>
<dbReference type="InterPro" id="IPR003439">
    <property type="entry name" value="ABC_transporter-like_ATP-bd"/>
</dbReference>
<dbReference type="InterPro" id="IPR050763">
    <property type="entry name" value="ABC_transporter_ATP-binding"/>
</dbReference>
<evidence type="ECO:0000256" key="1">
    <source>
        <dbReference type="ARBA" id="ARBA00005417"/>
    </source>
</evidence>
<dbReference type="Proteomes" id="UP001213771">
    <property type="component" value="Unassembled WGS sequence"/>
</dbReference>
<dbReference type="Gene3D" id="3.40.50.300">
    <property type="entry name" value="P-loop containing nucleotide triphosphate hydrolases"/>
    <property type="match status" value="1"/>
</dbReference>
<feature type="domain" description="ABC transporter" evidence="5">
    <location>
        <begin position="1"/>
        <end position="218"/>
    </location>
</feature>
<evidence type="ECO:0000256" key="2">
    <source>
        <dbReference type="ARBA" id="ARBA00022448"/>
    </source>
</evidence>
<dbReference type="InterPro" id="IPR027417">
    <property type="entry name" value="P-loop_NTPase"/>
</dbReference>
<keyword evidence="2" id="KW-0813">Transport</keyword>
<dbReference type="RefSeq" id="WP_274589234.1">
    <property type="nucleotide sequence ID" value="NZ_JARAOX010000201.1"/>
</dbReference>
<dbReference type="GO" id="GO:0005524">
    <property type="term" value="F:ATP binding"/>
    <property type="evidence" value="ECO:0007669"/>
    <property type="project" value="UniProtKB-KW"/>
</dbReference>
<dbReference type="EMBL" id="JARAOX010000201">
    <property type="protein sequence ID" value="MDD9784700.1"/>
    <property type="molecule type" value="Genomic_DNA"/>
</dbReference>
<sequence length="289" mass="33085">MLITSLTKRYSDTAVLDDVSFGFNQGEIVGLVGSNGAGKSTLMKIIAKTISTFDGSVKDNDHVGYLIEEPKLFRNKTGLAHLSYFSEIYGNKFELRQYEDILKRLQLYDVLNKKVKEYSLGMKQKLGIIISLLNRPNYVILDEPTNSMDIETSLEVLRMLRLLANEQNVGILISSHKLEDIETICDRFIFLEKGNVIGEQQFGNDNQVSLKLVFENLNDLERFSEHQEFGSIIEANNTTILIETKSDNSEIFKFLNQLGIRLVDFTAEKKTLRNVYMNKFRGEHNDTKY</sequence>
<reference evidence="6 7" key="1">
    <citation type="submission" date="2023-02" db="EMBL/GenBank/DDBJ databases">
        <authorList>
            <person name="Olszewska D."/>
        </authorList>
    </citation>
    <scope>NUCLEOTIDE SEQUENCE [LARGE SCALE GENOMIC DNA]</scope>
    <source>
        <strain evidence="6 7">FDU301</strain>
    </source>
</reference>
<dbReference type="AlphaFoldDB" id="A0ABD4WWW7"/>
<gene>
    <name evidence="6" type="ORF">PVE99_20270</name>
</gene>
<dbReference type="Pfam" id="PF00005">
    <property type="entry name" value="ABC_tran"/>
    <property type="match status" value="1"/>
</dbReference>
<evidence type="ECO:0000256" key="4">
    <source>
        <dbReference type="ARBA" id="ARBA00022840"/>
    </source>
</evidence>
<dbReference type="SUPFAM" id="SSF52540">
    <property type="entry name" value="P-loop containing nucleoside triphosphate hydrolases"/>
    <property type="match status" value="1"/>
</dbReference>
<dbReference type="PANTHER" id="PTHR42711:SF5">
    <property type="entry name" value="ABC TRANSPORTER ATP-BINDING PROTEIN NATA"/>
    <property type="match status" value="1"/>
</dbReference>
<dbReference type="PANTHER" id="PTHR42711">
    <property type="entry name" value="ABC TRANSPORTER ATP-BINDING PROTEIN"/>
    <property type="match status" value="1"/>
</dbReference>
<evidence type="ECO:0000313" key="7">
    <source>
        <dbReference type="Proteomes" id="UP001213771"/>
    </source>
</evidence>
<keyword evidence="3" id="KW-0547">Nucleotide-binding</keyword>
<evidence type="ECO:0000313" key="6">
    <source>
        <dbReference type="EMBL" id="MDD9784700.1"/>
    </source>
</evidence>
<evidence type="ECO:0000259" key="5">
    <source>
        <dbReference type="PROSITE" id="PS50893"/>
    </source>
</evidence>
<name>A0ABD4WWW7_PRIMG</name>